<gene>
    <name evidence="1" type="ORF">HMPREF1866_00389</name>
</gene>
<evidence type="ECO:0008006" key="3">
    <source>
        <dbReference type="Google" id="ProtNLM"/>
    </source>
</evidence>
<protein>
    <recommendedName>
        <fullName evidence="3">Peptidylprolyl isomerase</fullName>
    </recommendedName>
</protein>
<keyword evidence="2" id="KW-1185">Reference proteome</keyword>
<evidence type="ECO:0000313" key="2">
    <source>
        <dbReference type="Proteomes" id="UP000070394"/>
    </source>
</evidence>
<accession>A0A133ZYT1</accession>
<organism evidence="1 2">
    <name type="scientific">Lachnoanaerobaculum saburreum</name>
    <dbReference type="NCBI Taxonomy" id="467210"/>
    <lineage>
        <taxon>Bacteria</taxon>
        <taxon>Bacillati</taxon>
        <taxon>Bacillota</taxon>
        <taxon>Clostridia</taxon>
        <taxon>Lachnospirales</taxon>
        <taxon>Lachnospiraceae</taxon>
        <taxon>Lachnoanaerobaculum</taxon>
    </lineage>
</organism>
<reference evidence="2" key="1">
    <citation type="submission" date="2016-01" db="EMBL/GenBank/DDBJ databases">
        <authorList>
            <person name="Mitreva M."/>
            <person name="Pepin K.H."/>
            <person name="Mihindukulasuriya K.A."/>
            <person name="Fulton R."/>
            <person name="Fronick C."/>
            <person name="O'Laughlin M."/>
            <person name="Miner T."/>
            <person name="Herter B."/>
            <person name="Rosa B.A."/>
            <person name="Cordes M."/>
            <person name="Tomlinson C."/>
            <person name="Wollam A."/>
            <person name="Palsikar V.B."/>
            <person name="Mardis E.R."/>
            <person name="Wilson R.K."/>
        </authorList>
    </citation>
    <scope>NUCLEOTIDE SEQUENCE [LARGE SCALE GENOMIC DNA]</scope>
    <source>
        <strain evidence="2">DNF00896</strain>
    </source>
</reference>
<proteinExistence type="predicted"/>
<comment type="caution">
    <text evidence="1">The sequence shown here is derived from an EMBL/GenBank/DDBJ whole genome shotgun (WGS) entry which is preliminary data.</text>
</comment>
<dbReference type="PATRIC" id="fig|467210.3.peg.384"/>
<dbReference type="STRING" id="467210.HMPREF1866_00389"/>
<dbReference type="AlphaFoldDB" id="A0A133ZYT1"/>
<evidence type="ECO:0000313" key="1">
    <source>
        <dbReference type="EMBL" id="KXB60608.1"/>
    </source>
</evidence>
<dbReference type="Proteomes" id="UP000070394">
    <property type="component" value="Unassembled WGS sequence"/>
</dbReference>
<dbReference type="RefSeq" id="WP_060930358.1">
    <property type="nucleotide sequence ID" value="NZ_KQ959775.1"/>
</dbReference>
<name>A0A133ZYT1_9FIRM</name>
<sequence length="74" mass="8391">MNNNYTANEMLEEVNNAIYSVLVGGQSYKIGTRQMTRADLNLLYKMKNDLMAQVQSENGNHLLDDTYVAIFSGR</sequence>
<dbReference type="EMBL" id="LSDA01000011">
    <property type="protein sequence ID" value="KXB60608.1"/>
    <property type="molecule type" value="Genomic_DNA"/>
</dbReference>
<dbReference type="OrthoDB" id="80936at2"/>